<dbReference type="Proteomes" id="UP000288096">
    <property type="component" value="Unassembled WGS sequence"/>
</dbReference>
<keyword evidence="3" id="KW-1185">Reference proteome</keyword>
<protein>
    <submittedName>
        <fullName evidence="2">AmmeMemoRadiSam system protein B</fullName>
    </submittedName>
</protein>
<sequence length="284" mass="30851">MSIRPANFSGTWYPDSASACEREIRSFLSEYPSDAAEEETFVGGVVPHAGWFFSGSIACNVIHRLSRGEAPDVVVVFGMHLHPGSRPCMMTEGAWETPFGELAVAEDLADALADRFRFRIETPERFISDNTIELQLPFVKYFFRSSKVLAIGVPPADQTLDIAYSVVEIAEQLGHRVRVIGSTDLTHYGANYNFAPRGSGAEALDWVCNENDRKFIDALTAMNPAEIIREGLAHQNACCAGAAAAAVAAARKLGAKRARTVAYATSHDKHPGDSFVGYVGMVFG</sequence>
<dbReference type="RefSeq" id="WP_124330400.1">
    <property type="nucleotide sequence ID" value="NZ_BEXT01000001.1"/>
</dbReference>
<reference evidence="3" key="2">
    <citation type="submission" date="2019-01" db="EMBL/GenBank/DDBJ databases">
        <title>Genome sequence of Desulfonema ishimotonii strain Tokyo 01.</title>
        <authorList>
            <person name="Fukui M."/>
        </authorList>
    </citation>
    <scope>NUCLEOTIDE SEQUENCE [LARGE SCALE GENOMIC DNA]</scope>
    <source>
        <strain evidence="3">Tokyo 01</strain>
    </source>
</reference>
<dbReference type="Gene3D" id="3.40.830.10">
    <property type="entry name" value="LigB-like"/>
    <property type="match status" value="1"/>
</dbReference>
<accession>A0A401G269</accession>
<dbReference type="Pfam" id="PF01875">
    <property type="entry name" value="Memo"/>
    <property type="match status" value="1"/>
</dbReference>
<dbReference type="NCBIfam" id="TIGR04336">
    <property type="entry name" value="AmmeMemoSam_B"/>
    <property type="match status" value="1"/>
</dbReference>
<proteinExistence type="inferred from homology"/>
<comment type="caution">
    <text evidence="2">The sequence shown here is derived from an EMBL/GenBank/DDBJ whole genome shotgun (WGS) entry which is preliminary data.</text>
</comment>
<dbReference type="PANTHER" id="PTHR11060:SF0">
    <property type="entry name" value="PROTEIN MEMO1"/>
    <property type="match status" value="1"/>
</dbReference>
<organism evidence="2 3">
    <name type="scientific">Desulfonema ishimotonii</name>
    <dbReference type="NCBI Taxonomy" id="45657"/>
    <lineage>
        <taxon>Bacteria</taxon>
        <taxon>Pseudomonadati</taxon>
        <taxon>Thermodesulfobacteriota</taxon>
        <taxon>Desulfobacteria</taxon>
        <taxon>Desulfobacterales</taxon>
        <taxon>Desulfococcaceae</taxon>
        <taxon>Desulfonema</taxon>
    </lineage>
</organism>
<dbReference type="PANTHER" id="PTHR11060">
    <property type="entry name" value="PROTEIN MEMO1"/>
    <property type="match status" value="1"/>
</dbReference>
<dbReference type="OrthoDB" id="9785549at2"/>
<reference evidence="3" key="1">
    <citation type="submission" date="2017-11" db="EMBL/GenBank/DDBJ databases">
        <authorList>
            <person name="Watanabe M."/>
            <person name="Kojima H."/>
        </authorList>
    </citation>
    <scope>NUCLEOTIDE SEQUENCE [LARGE SCALE GENOMIC DNA]</scope>
    <source>
        <strain evidence="3">Tokyo 01</strain>
    </source>
</reference>
<evidence type="ECO:0000256" key="1">
    <source>
        <dbReference type="ARBA" id="ARBA00006315"/>
    </source>
</evidence>
<gene>
    <name evidence="2" type="ORF">DENIS_4311</name>
</gene>
<evidence type="ECO:0000313" key="3">
    <source>
        <dbReference type="Proteomes" id="UP000288096"/>
    </source>
</evidence>
<dbReference type="EMBL" id="BEXT01000001">
    <property type="protein sequence ID" value="GBC63317.1"/>
    <property type="molecule type" value="Genomic_DNA"/>
</dbReference>
<dbReference type="AlphaFoldDB" id="A0A401G269"/>
<name>A0A401G269_9BACT</name>
<dbReference type="InterPro" id="IPR002737">
    <property type="entry name" value="MEMO1_fam"/>
</dbReference>
<evidence type="ECO:0000313" key="2">
    <source>
        <dbReference type="EMBL" id="GBC63317.1"/>
    </source>
</evidence>
<dbReference type="CDD" id="cd07361">
    <property type="entry name" value="MEMO_like"/>
    <property type="match status" value="1"/>
</dbReference>
<comment type="similarity">
    <text evidence="1">Belongs to the MEMO1 family.</text>
</comment>